<keyword evidence="1" id="KW-0812">Transmembrane</keyword>
<organism evidence="3 4">
    <name type="scientific">Chitinophaga agrisoli</name>
    <dbReference type="NCBI Taxonomy" id="2607653"/>
    <lineage>
        <taxon>Bacteria</taxon>
        <taxon>Pseudomonadati</taxon>
        <taxon>Bacteroidota</taxon>
        <taxon>Chitinophagia</taxon>
        <taxon>Chitinophagales</taxon>
        <taxon>Chitinophagaceae</taxon>
        <taxon>Chitinophaga</taxon>
    </lineage>
</organism>
<accession>A0A5B2VPK6</accession>
<reference evidence="3 4" key="2">
    <citation type="submission" date="2019-09" db="EMBL/GenBank/DDBJ databases">
        <authorList>
            <person name="Jin C."/>
        </authorList>
    </citation>
    <scope>NUCLEOTIDE SEQUENCE [LARGE SCALE GENOMIC DNA]</scope>
    <source>
        <strain evidence="3 4">BN140078</strain>
    </source>
</reference>
<feature type="transmembrane region" description="Helical" evidence="1">
    <location>
        <begin position="20"/>
        <end position="37"/>
    </location>
</feature>
<keyword evidence="1" id="KW-0472">Membrane</keyword>
<protein>
    <recommendedName>
        <fullName evidence="2">LiaF transmembrane domain-containing protein</fullName>
    </recommendedName>
</protein>
<feature type="transmembrane region" description="Helical" evidence="1">
    <location>
        <begin position="95"/>
        <end position="115"/>
    </location>
</feature>
<gene>
    <name evidence="3" type="ORF">F0L74_29035</name>
</gene>
<feature type="transmembrane region" description="Helical" evidence="1">
    <location>
        <begin position="43"/>
        <end position="61"/>
    </location>
</feature>
<feature type="domain" description="LiaF transmembrane" evidence="2">
    <location>
        <begin position="20"/>
        <end position="112"/>
    </location>
</feature>
<dbReference type="PANTHER" id="PTHR40763">
    <property type="entry name" value="MEMBRANE PROTEIN-RELATED"/>
    <property type="match status" value="1"/>
</dbReference>
<evidence type="ECO:0000259" key="2">
    <source>
        <dbReference type="Pfam" id="PF22570"/>
    </source>
</evidence>
<dbReference type="PANTHER" id="PTHR40763:SF5">
    <property type="entry name" value="MEMBRANE PROTEIN"/>
    <property type="match status" value="1"/>
</dbReference>
<proteinExistence type="predicted"/>
<evidence type="ECO:0000256" key="1">
    <source>
        <dbReference type="SAM" id="Phobius"/>
    </source>
</evidence>
<dbReference type="EMBL" id="VUOC01000004">
    <property type="protein sequence ID" value="KAA2240212.1"/>
    <property type="molecule type" value="Genomic_DNA"/>
</dbReference>
<dbReference type="Proteomes" id="UP000324611">
    <property type="component" value="Unassembled WGS sequence"/>
</dbReference>
<evidence type="ECO:0000313" key="3">
    <source>
        <dbReference type="EMBL" id="KAA2240212.1"/>
    </source>
</evidence>
<dbReference type="RefSeq" id="WP_149841390.1">
    <property type="nucleotide sequence ID" value="NZ_VUOC01000004.1"/>
</dbReference>
<comment type="caution">
    <text evidence="3">The sequence shown here is derived from an EMBL/GenBank/DDBJ whole genome shotgun (WGS) entry which is preliminary data.</text>
</comment>
<evidence type="ECO:0000313" key="4">
    <source>
        <dbReference type="Proteomes" id="UP000324611"/>
    </source>
</evidence>
<reference evidence="3 4" key="1">
    <citation type="submission" date="2019-09" db="EMBL/GenBank/DDBJ databases">
        <title>Chitinophaga ginsengihumi sp. nov., isolated from soil of ginseng rhizosphere.</title>
        <authorList>
            <person name="Lee J."/>
        </authorList>
    </citation>
    <scope>NUCLEOTIDE SEQUENCE [LARGE SCALE GENOMIC DNA]</scope>
    <source>
        <strain evidence="3 4">BN140078</strain>
    </source>
</reference>
<name>A0A5B2VPK6_9BACT</name>
<dbReference type="InterPro" id="IPR054331">
    <property type="entry name" value="LiaF_TM"/>
</dbReference>
<feature type="transmembrane region" description="Helical" evidence="1">
    <location>
        <begin position="68"/>
        <end position="89"/>
    </location>
</feature>
<dbReference type="AlphaFoldDB" id="A0A5B2VPK6"/>
<keyword evidence="1" id="KW-1133">Transmembrane helix</keyword>
<dbReference type="Pfam" id="PF22570">
    <property type="entry name" value="LiaF-TM"/>
    <property type="match status" value="1"/>
</dbReference>
<sequence>MEIQNEKQNIVDPRRGKSIWGGIILITVGTFLFLQNMDLGVPHWVFSWQTLVIVIGLLVGLKHNFRGGPWFVMILVGTIFLLKDMGILTFDFARYGWPLILVIIGVFMLTKRPSYHRNREYRKRRWDDEAYKDQAVKRHEKVADYLSEDYLSATAIFGGVDRIVLSKNFRGGDVTSVFGGSEINLTQADFEGTVILDTTTIFGGVELIVPSNWDVKMEINTILGGVEDKRAVELIKPDPNKVLIIRGTCVFGGLDIKSY</sequence>
<keyword evidence="4" id="KW-1185">Reference proteome</keyword>